<dbReference type="PANTHER" id="PTHR14187">
    <property type="entry name" value="ALPHA KINASE/ELONGATION FACTOR 2 KINASE"/>
    <property type="match status" value="1"/>
</dbReference>
<keyword evidence="2" id="KW-0067">ATP-binding</keyword>
<dbReference type="Gene3D" id="3.30.420.40">
    <property type="match status" value="2"/>
</dbReference>
<dbReference type="GO" id="GO:0005524">
    <property type="term" value="F:ATP binding"/>
    <property type="evidence" value="ECO:0007669"/>
    <property type="project" value="UniProtKB-KW"/>
</dbReference>
<dbReference type="Proteomes" id="UP000019804">
    <property type="component" value="Unassembled WGS sequence"/>
</dbReference>
<dbReference type="STRING" id="1388766.A0A017RZ53"/>
<sequence>MSSLELIDRLGSLGLVPSHRIIVGVDYGTTYTGASYVSTKGKADLDNIVLISSWPGPTRDTEKILKTPSRIAYKVDNPQVSKQRWGYQVEPGMMAYSWTKLLLDENTPLTKYDDATLDDSSGTGILKLPKGKTAVDVVSNYLSEVYKHILKSIAKQITDEALSITPLEFWFTVPAIWSDQAQSATRTAAQRAGFGSRMGDHIFLISEPEAAAIAALKKYTTNSMGGSVKPGDGVLICDCGGGTVDITTYLVEATHPELIFEELCTGIGGKCGSTAVDRNLYQLMSDRFGDAFDSLPMRRKGPGSEFMKNFEVIKRDFGNSDEERIFELPINMTVEDPNPQHFDDEERMVIIHSDDLRSIFDPVVNQILSLVRQQMKDAVAEAGRGVINRVILAGGFGDSEYLREAFRKEFWSTDRVTVTVPDNPQAAIVQGAALRGLQGLRSTAKKCRRHYGTVIGIPFREGIDSEHDSYIDSFSGKKMVSGIMEWIIAKGEKYSDNHSCMVPFYRNHRDFYGLKFYEKLYSCDSNHDPERVDEPGSYPWSHITSSPSNTHLEGVRCVGSICTDLTGVDLGLFDYKYDSIGKVYRIEFELKVVFGAREGLLKFETICQGKVSGSTTIDFSTAKFY</sequence>
<name>A0A017RZ53_ASPRC</name>
<dbReference type="Gene3D" id="3.90.640.10">
    <property type="entry name" value="Actin, Chain A, domain 4"/>
    <property type="match status" value="1"/>
</dbReference>
<organism evidence="3 4">
    <name type="scientific">Aspergillus ruber (strain CBS 135680)</name>
    <dbReference type="NCBI Taxonomy" id="1388766"/>
    <lineage>
        <taxon>Eukaryota</taxon>
        <taxon>Fungi</taxon>
        <taxon>Dikarya</taxon>
        <taxon>Ascomycota</taxon>
        <taxon>Pezizomycotina</taxon>
        <taxon>Eurotiomycetes</taxon>
        <taxon>Eurotiomycetidae</taxon>
        <taxon>Eurotiales</taxon>
        <taxon>Aspergillaceae</taxon>
        <taxon>Aspergillus</taxon>
        <taxon>Aspergillus subgen. Aspergillus</taxon>
    </lineage>
</organism>
<dbReference type="HOGENOM" id="CLU_009958_6_5_1"/>
<gene>
    <name evidence="3" type="ORF">EURHEDRAFT_489853</name>
</gene>
<protein>
    <submittedName>
        <fullName evidence="3">Actin-like ATPase domain-containing protein</fullName>
    </submittedName>
</protein>
<dbReference type="InterPro" id="IPR013126">
    <property type="entry name" value="Hsp_70_fam"/>
</dbReference>
<evidence type="ECO:0000256" key="2">
    <source>
        <dbReference type="ARBA" id="ARBA00022840"/>
    </source>
</evidence>
<keyword evidence="4" id="KW-1185">Reference proteome</keyword>
<dbReference type="GeneID" id="63700751"/>
<dbReference type="SUPFAM" id="SSF53067">
    <property type="entry name" value="Actin-like ATPase domain"/>
    <property type="match status" value="2"/>
</dbReference>
<accession>A0A017RZ53</accession>
<evidence type="ECO:0000313" key="4">
    <source>
        <dbReference type="Proteomes" id="UP000019804"/>
    </source>
</evidence>
<dbReference type="Pfam" id="PF00012">
    <property type="entry name" value="HSP70"/>
    <property type="match status" value="1"/>
</dbReference>
<dbReference type="PANTHER" id="PTHR14187:SF81">
    <property type="entry name" value="HSP70 FAMILY PROTEIN (AFU_ORTHOLOGUE AFUA_4G14040)"/>
    <property type="match status" value="1"/>
</dbReference>
<evidence type="ECO:0000256" key="1">
    <source>
        <dbReference type="ARBA" id="ARBA00022741"/>
    </source>
</evidence>
<dbReference type="CDD" id="cd10170">
    <property type="entry name" value="ASKHA_NBD_HSP70"/>
    <property type="match status" value="1"/>
</dbReference>
<dbReference type="OrthoDB" id="2963168at2759"/>
<dbReference type="GO" id="GO:0140662">
    <property type="term" value="F:ATP-dependent protein folding chaperone"/>
    <property type="evidence" value="ECO:0007669"/>
    <property type="project" value="InterPro"/>
</dbReference>
<dbReference type="EMBL" id="KK088479">
    <property type="protein sequence ID" value="EYE90028.1"/>
    <property type="molecule type" value="Genomic_DNA"/>
</dbReference>
<dbReference type="RefSeq" id="XP_040633718.1">
    <property type="nucleotide sequence ID" value="XM_040785627.1"/>
</dbReference>
<evidence type="ECO:0000313" key="3">
    <source>
        <dbReference type="EMBL" id="EYE90028.1"/>
    </source>
</evidence>
<reference evidence="4" key="1">
    <citation type="journal article" date="2014" name="Nat. Commun.">
        <title>Genomic adaptations of the halophilic Dead Sea filamentous fungus Eurotium rubrum.</title>
        <authorList>
            <person name="Kis-Papo T."/>
            <person name="Weig A.R."/>
            <person name="Riley R."/>
            <person name="Persoh D."/>
            <person name="Salamov A."/>
            <person name="Sun H."/>
            <person name="Lipzen A."/>
            <person name="Wasser S.P."/>
            <person name="Rambold G."/>
            <person name="Grigoriev I.V."/>
            <person name="Nevo E."/>
        </authorList>
    </citation>
    <scope>NUCLEOTIDE SEQUENCE [LARGE SCALE GENOMIC DNA]</scope>
    <source>
        <strain evidence="4">CBS 135680</strain>
    </source>
</reference>
<proteinExistence type="predicted"/>
<keyword evidence="1" id="KW-0547">Nucleotide-binding</keyword>
<dbReference type="InterPro" id="IPR043129">
    <property type="entry name" value="ATPase_NBD"/>
</dbReference>
<dbReference type="AlphaFoldDB" id="A0A017RZ53"/>